<name>A0AAX3T4H7_9ACTN</name>
<dbReference type="SUPFAM" id="SSF53474">
    <property type="entry name" value="alpha/beta-Hydrolases"/>
    <property type="match status" value="1"/>
</dbReference>
<dbReference type="RefSeq" id="WP_137810756.1">
    <property type="nucleotide sequence ID" value="NZ_CP121270.1"/>
</dbReference>
<dbReference type="Pfam" id="PF12695">
    <property type="entry name" value="Abhydrolase_5"/>
    <property type="match status" value="1"/>
</dbReference>
<evidence type="ECO:0000313" key="2">
    <source>
        <dbReference type="EMBL" id="WFP23798.1"/>
    </source>
</evidence>
<keyword evidence="2" id="KW-0378">Hydrolase</keyword>
<dbReference type="InterPro" id="IPR029058">
    <property type="entry name" value="AB_hydrolase_fold"/>
</dbReference>
<reference evidence="2" key="1">
    <citation type="submission" date="2023-04" db="EMBL/GenBank/DDBJ databases">
        <title>Complete genome sequence of a phthalic acid esters degrading bacterial strain.</title>
        <authorList>
            <person name="Weng L."/>
            <person name="Jia Y."/>
            <person name="Ren L."/>
        </authorList>
    </citation>
    <scope>NUCLEOTIDE SEQUENCE</scope>
    <source>
        <strain evidence="2">RL-LY01</strain>
    </source>
</reference>
<dbReference type="AlphaFoldDB" id="A0AAX3T4H7"/>
<protein>
    <submittedName>
        <fullName evidence="2">Alpha/beta hydrolase</fullName>
    </submittedName>
</protein>
<dbReference type="Gene3D" id="3.40.50.1820">
    <property type="entry name" value="alpha/beta hydrolase"/>
    <property type="match status" value="1"/>
</dbReference>
<proteinExistence type="predicted"/>
<evidence type="ECO:0000259" key="1">
    <source>
        <dbReference type="Pfam" id="PF12695"/>
    </source>
</evidence>
<evidence type="ECO:0000313" key="3">
    <source>
        <dbReference type="Proteomes" id="UP001213504"/>
    </source>
</evidence>
<gene>
    <name evidence="2" type="ORF">P9A14_16845</name>
</gene>
<feature type="domain" description="Alpha/beta hydrolase fold-5" evidence="1">
    <location>
        <begin position="105"/>
        <end position="232"/>
    </location>
</feature>
<organism evidence="2 3">
    <name type="scientific">Gordonia hongkongensis</name>
    <dbReference type="NCBI Taxonomy" id="1701090"/>
    <lineage>
        <taxon>Bacteria</taxon>
        <taxon>Bacillati</taxon>
        <taxon>Actinomycetota</taxon>
        <taxon>Actinomycetes</taxon>
        <taxon>Mycobacteriales</taxon>
        <taxon>Gordoniaceae</taxon>
        <taxon>Gordonia</taxon>
    </lineage>
</organism>
<sequence>MTAIVPLHTPFARSTNRSVRTRIPNRYGGTIVDVASKGPAHMLIAGLSGLLSPGRRSPSLLVLVLPGGTDNSHKPFSPWQPSALRMYPFTWSLRLRFGRSVRVHQVGYRVYGWNGDDNSPLLPARAALDEICRRHPGVPVVAIGHSMGGRVAAHLAADRRVIGVLGLAPWWQFADWRHIQPGARVVAVHGDADTRTLAKRTRKGIDELSALGIDAEFIPVPGGGHAMLDHIGLWQRSALDFVGERLSALRGA</sequence>
<dbReference type="InterPro" id="IPR029059">
    <property type="entry name" value="AB_hydrolase_5"/>
</dbReference>
<dbReference type="Proteomes" id="UP001213504">
    <property type="component" value="Chromosome"/>
</dbReference>
<dbReference type="GO" id="GO:0016787">
    <property type="term" value="F:hydrolase activity"/>
    <property type="evidence" value="ECO:0007669"/>
    <property type="project" value="UniProtKB-KW"/>
</dbReference>
<dbReference type="EMBL" id="CP121270">
    <property type="protein sequence ID" value="WFP23798.1"/>
    <property type="molecule type" value="Genomic_DNA"/>
</dbReference>
<accession>A0AAX3T4H7</accession>